<dbReference type="GO" id="GO:0008028">
    <property type="term" value="F:monocarboxylic acid transmembrane transporter activity"/>
    <property type="evidence" value="ECO:0007669"/>
    <property type="project" value="TreeGrafter"/>
</dbReference>
<keyword evidence="1" id="KW-0472">Membrane</keyword>
<dbReference type="AlphaFoldDB" id="A0A2D4JCL5"/>
<feature type="transmembrane region" description="Helical" evidence="1">
    <location>
        <begin position="32"/>
        <end position="50"/>
    </location>
</feature>
<keyword evidence="1" id="KW-0812">Transmembrane</keyword>
<sequence>MDTTIKWYINLSAIAIAIAICFRNHYVFSFCFLLGIVETVSLLVSGWIANQKWTKTYHYHKTYLILCGLTNLLCPLATTFPLLMSYSVTFAIFSGGYLALMIPVLESLHQSSL</sequence>
<keyword evidence="1" id="KW-1133">Transmembrane helix</keyword>
<evidence type="ECO:0000313" key="2">
    <source>
        <dbReference type="EMBL" id="LAA94177.1"/>
    </source>
</evidence>
<feature type="transmembrane region" description="Helical" evidence="1">
    <location>
        <begin position="7"/>
        <end position="26"/>
    </location>
</feature>
<dbReference type="PANTHER" id="PTHR11360:SF14">
    <property type="entry name" value="MONOCARBOXYLATE TRANSPORTER 5"/>
    <property type="match status" value="1"/>
</dbReference>
<dbReference type="PANTHER" id="PTHR11360">
    <property type="entry name" value="MONOCARBOXYLATE TRANSPORTER"/>
    <property type="match status" value="1"/>
</dbReference>
<feature type="transmembrane region" description="Helical" evidence="1">
    <location>
        <begin position="62"/>
        <end position="80"/>
    </location>
</feature>
<reference evidence="2" key="2">
    <citation type="submission" date="2017-11" db="EMBL/GenBank/DDBJ databases">
        <title>Coralsnake Venomics: Analyses of Venom Gland Transcriptomes and Proteomes of Six Brazilian Taxa.</title>
        <authorList>
            <person name="Aird S.D."/>
            <person name="Jorge da Silva N."/>
            <person name="Qiu L."/>
            <person name="Villar-Briones A."/>
            <person name="Aparecida-Saddi V."/>
            <person name="Campos-Telles M.P."/>
            <person name="Grau M."/>
            <person name="Mikheyev A.S."/>
        </authorList>
    </citation>
    <scope>NUCLEOTIDE SEQUENCE</scope>
    <source>
        <tissue evidence="2">Venom_gland</tissue>
    </source>
</reference>
<evidence type="ECO:0000256" key="1">
    <source>
        <dbReference type="SAM" id="Phobius"/>
    </source>
</evidence>
<organism evidence="2">
    <name type="scientific">Micrurus lemniscatus lemniscatus</name>
    <dbReference type="NCBI Taxonomy" id="129467"/>
    <lineage>
        <taxon>Eukaryota</taxon>
        <taxon>Metazoa</taxon>
        <taxon>Chordata</taxon>
        <taxon>Craniata</taxon>
        <taxon>Vertebrata</taxon>
        <taxon>Euteleostomi</taxon>
        <taxon>Lepidosauria</taxon>
        <taxon>Squamata</taxon>
        <taxon>Bifurcata</taxon>
        <taxon>Unidentata</taxon>
        <taxon>Episquamata</taxon>
        <taxon>Toxicofera</taxon>
        <taxon>Serpentes</taxon>
        <taxon>Colubroidea</taxon>
        <taxon>Elapidae</taxon>
        <taxon>Elapinae</taxon>
        <taxon>Micrurus</taxon>
    </lineage>
</organism>
<name>A0A2D4JCL5_MICLE</name>
<reference evidence="2" key="1">
    <citation type="submission" date="2017-07" db="EMBL/GenBank/DDBJ databases">
        <authorList>
            <person name="Mikheyev A."/>
            <person name="Grau M."/>
        </authorList>
    </citation>
    <scope>NUCLEOTIDE SEQUENCE</scope>
    <source>
        <tissue evidence="2">Venom_gland</tissue>
    </source>
</reference>
<proteinExistence type="predicted"/>
<dbReference type="EMBL" id="IACK01171291">
    <property type="protein sequence ID" value="LAA94177.1"/>
    <property type="molecule type" value="Transcribed_RNA"/>
</dbReference>
<protein>
    <submittedName>
        <fullName evidence="2">Uncharacterized protein</fullName>
    </submittedName>
</protein>
<dbReference type="InterPro" id="IPR050327">
    <property type="entry name" value="Proton-linked_MCT"/>
</dbReference>
<accession>A0A2D4JCL5</accession>
<feature type="transmembrane region" description="Helical" evidence="1">
    <location>
        <begin position="86"/>
        <end position="105"/>
    </location>
</feature>